<name>A0A8T0QYX3_PANVG</name>
<evidence type="ECO:0000256" key="1">
    <source>
        <dbReference type="SAM" id="MobiDB-lite"/>
    </source>
</evidence>
<feature type="compositionally biased region" description="Low complexity" evidence="1">
    <location>
        <begin position="48"/>
        <end position="59"/>
    </location>
</feature>
<proteinExistence type="predicted"/>
<organism evidence="2 3">
    <name type="scientific">Panicum virgatum</name>
    <name type="common">Blackwell switchgrass</name>
    <dbReference type="NCBI Taxonomy" id="38727"/>
    <lineage>
        <taxon>Eukaryota</taxon>
        <taxon>Viridiplantae</taxon>
        <taxon>Streptophyta</taxon>
        <taxon>Embryophyta</taxon>
        <taxon>Tracheophyta</taxon>
        <taxon>Spermatophyta</taxon>
        <taxon>Magnoliopsida</taxon>
        <taxon>Liliopsida</taxon>
        <taxon>Poales</taxon>
        <taxon>Poaceae</taxon>
        <taxon>PACMAD clade</taxon>
        <taxon>Panicoideae</taxon>
        <taxon>Panicodae</taxon>
        <taxon>Paniceae</taxon>
        <taxon>Panicinae</taxon>
        <taxon>Panicum</taxon>
        <taxon>Panicum sect. Hiantes</taxon>
    </lineage>
</organism>
<dbReference type="Proteomes" id="UP000823388">
    <property type="component" value="Chromosome 6N"/>
</dbReference>
<dbReference type="AlphaFoldDB" id="A0A8T0QYX3"/>
<gene>
    <name evidence="2" type="ORF">PVAP13_6NG169203</name>
</gene>
<feature type="region of interest" description="Disordered" evidence="1">
    <location>
        <begin position="1"/>
        <end position="149"/>
    </location>
</feature>
<protein>
    <submittedName>
        <fullName evidence="2">Uncharacterized protein</fullName>
    </submittedName>
</protein>
<keyword evidence="3" id="KW-1185">Reference proteome</keyword>
<feature type="compositionally biased region" description="Basic residues" evidence="1">
    <location>
        <begin position="31"/>
        <end position="47"/>
    </location>
</feature>
<evidence type="ECO:0000313" key="3">
    <source>
        <dbReference type="Proteomes" id="UP000823388"/>
    </source>
</evidence>
<sequence>MEIDARTGAPPPPMLCSQRRRDRCRAARAERRARKQSPPHRPGRHSRPSSLSSLTTSHHNPPRQAPINAPLSVHPNGLQDPEAAPAPVAAAVARPTGGQYHPDPTRAEEALRSAPPSARLYPPHQKLSSSLLQPPTTLFHHRRKGKGERTLRFKTVKPAAPCSSSQPTLSDGLPPLWFCSDLECGASQQEQS</sequence>
<evidence type="ECO:0000313" key="2">
    <source>
        <dbReference type="EMBL" id="KAG2578003.1"/>
    </source>
</evidence>
<reference evidence="2" key="1">
    <citation type="submission" date="2020-05" db="EMBL/GenBank/DDBJ databases">
        <title>WGS assembly of Panicum virgatum.</title>
        <authorList>
            <person name="Lovell J.T."/>
            <person name="Jenkins J."/>
            <person name="Shu S."/>
            <person name="Juenger T.E."/>
            <person name="Schmutz J."/>
        </authorList>
    </citation>
    <scope>NUCLEOTIDE SEQUENCE</scope>
    <source>
        <strain evidence="2">AP13</strain>
    </source>
</reference>
<comment type="caution">
    <text evidence="2">The sequence shown here is derived from an EMBL/GenBank/DDBJ whole genome shotgun (WGS) entry which is preliminary data.</text>
</comment>
<feature type="compositionally biased region" description="Low complexity" evidence="1">
    <location>
        <begin position="83"/>
        <end position="93"/>
    </location>
</feature>
<dbReference type="EMBL" id="CM029048">
    <property type="protein sequence ID" value="KAG2578003.1"/>
    <property type="molecule type" value="Genomic_DNA"/>
</dbReference>
<accession>A0A8T0QYX3</accession>